<feature type="signal peptide" evidence="1">
    <location>
        <begin position="1"/>
        <end position="19"/>
    </location>
</feature>
<sequence>MKNICVLTLILLTFLVISSTSKMELPPSDATYCCIAEHPDYWKNKCCKLKSLRRGQGAVCKRYKFTSLQDCEEKCSTKKCPWPFPSPPSVRYRAN</sequence>
<evidence type="ECO:0000313" key="2">
    <source>
        <dbReference type="EMBL" id="CAI9283328.1"/>
    </source>
</evidence>
<protein>
    <submittedName>
        <fullName evidence="2">Uncharacterized protein</fullName>
    </submittedName>
</protein>
<evidence type="ECO:0000313" key="3">
    <source>
        <dbReference type="Proteomes" id="UP001177003"/>
    </source>
</evidence>
<organism evidence="2 3">
    <name type="scientific">Lactuca saligna</name>
    <name type="common">Willowleaf lettuce</name>
    <dbReference type="NCBI Taxonomy" id="75948"/>
    <lineage>
        <taxon>Eukaryota</taxon>
        <taxon>Viridiplantae</taxon>
        <taxon>Streptophyta</taxon>
        <taxon>Embryophyta</taxon>
        <taxon>Tracheophyta</taxon>
        <taxon>Spermatophyta</taxon>
        <taxon>Magnoliopsida</taxon>
        <taxon>eudicotyledons</taxon>
        <taxon>Gunneridae</taxon>
        <taxon>Pentapetalae</taxon>
        <taxon>asterids</taxon>
        <taxon>campanulids</taxon>
        <taxon>Asterales</taxon>
        <taxon>Asteraceae</taxon>
        <taxon>Cichorioideae</taxon>
        <taxon>Cichorieae</taxon>
        <taxon>Lactucinae</taxon>
        <taxon>Lactuca</taxon>
    </lineage>
</organism>
<name>A0AA35YZV7_LACSI</name>
<keyword evidence="3" id="KW-1185">Reference proteome</keyword>
<proteinExistence type="predicted"/>
<evidence type="ECO:0000256" key="1">
    <source>
        <dbReference type="SAM" id="SignalP"/>
    </source>
</evidence>
<dbReference type="Proteomes" id="UP001177003">
    <property type="component" value="Chromosome 4"/>
</dbReference>
<dbReference type="EMBL" id="OX465080">
    <property type="protein sequence ID" value="CAI9283328.1"/>
    <property type="molecule type" value="Genomic_DNA"/>
</dbReference>
<feature type="chain" id="PRO_5041355146" evidence="1">
    <location>
        <begin position="20"/>
        <end position="95"/>
    </location>
</feature>
<dbReference type="AlphaFoldDB" id="A0AA35YZV7"/>
<accession>A0AA35YZV7</accession>
<reference evidence="2" key="1">
    <citation type="submission" date="2023-04" db="EMBL/GenBank/DDBJ databases">
        <authorList>
            <person name="Vijverberg K."/>
            <person name="Xiong W."/>
            <person name="Schranz E."/>
        </authorList>
    </citation>
    <scope>NUCLEOTIDE SEQUENCE</scope>
</reference>
<gene>
    <name evidence="2" type="ORF">LSALG_LOCUS22930</name>
</gene>
<keyword evidence="1" id="KW-0732">Signal</keyword>